<dbReference type="Proteomes" id="UP000183639">
    <property type="component" value="Unassembled WGS sequence"/>
</dbReference>
<dbReference type="AlphaFoldDB" id="A0A1I3DLK6"/>
<evidence type="ECO:0000256" key="1">
    <source>
        <dbReference type="SAM" id="Phobius"/>
    </source>
</evidence>
<dbReference type="EMBL" id="FOQK01000007">
    <property type="protein sequence ID" value="SFH87642.1"/>
    <property type="molecule type" value="Genomic_DNA"/>
</dbReference>
<accession>A0A1I3DLK6</accession>
<dbReference type="RefSeq" id="WP_075442711.1">
    <property type="nucleotide sequence ID" value="NZ_FOQK01000007.1"/>
</dbReference>
<evidence type="ECO:0000313" key="2">
    <source>
        <dbReference type="EMBL" id="SFH87642.1"/>
    </source>
</evidence>
<evidence type="ECO:0000313" key="3">
    <source>
        <dbReference type="Proteomes" id="UP000183639"/>
    </source>
</evidence>
<proteinExistence type="predicted"/>
<keyword evidence="1" id="KW-0472">Membrane</keyword>
<keyword evidence="1" id="KW-0812">Transmembrane</keyword>
<feature type="transmembrane region" description="Helical" evidence="1">
    <location>
        <begin position="18"/>
        <end position="40"/>
    </location>
</feature>
<keyword evidence="1" id="KW-1133">Transmembrane helix</keyword>
<dbReference type="OrthoDB" id="1664663at2"/>
<reference evidence="2 3" key="1">
    <citation type="submission" date="2016-10" db="EMBL/GenBank/DDBJ databases">
        <authorList>
            <person name="de Groot N.N."/>
        </authorList>
    </citation>
    <scope>NUCLEOTIDE SEQUENCE [LARGE SCALE GENOMIC DNA]</scope>
    <source>
        <strain evidence="2 3">Z108</strain>
    </source>
</reference>
<organism evidence="2 3">
    <name type="scientific">Selenomonas ruminantium</name>
    <dbReference type="NCBI Taxonomy" id="971"/>
    <lineage>
        <taxon>Bacteria</taxon>
        <taxon>Bacillati</taxon>
        <taxon>Bacillota</taxon>
        <taxon>Negativicutes</taxon>
        <taxon>Selenomonadales</taxon>
        <taxon>Selenomonadaceae</taxon>
        <taxon>Selenomonas</taxon>
    </lineage>
</organism>
<gene>
    <name evidence="2" type="ORF">SAMN04487861_10715</name>
</gene>
<sequence length="377" mass="42430">MDEEKATEDGARRRRRNIAAGAIAAICLLAAGAGIFHSLVRPPGESQQQALAADAGLIDWQKVIEAHPDHARLTKLREECKVLELETSEVEDIFTVKPPEQDPKPLEDSVWAKNALDIVGQRAELERKSKRIAAEYRAQTEAAYQEQIRAIDEEYLNDILNINIKLDNQEAMHNPLDPERQLAEERAIWLQQREQLQQERGRRQYELRQAYEQQVAAHVQQVLGPELAAWRANLPQQQAQQRAAAAATQSEADKRNAETMQKQMELAQQVQQRLAKRQELLAKQAQLQALEAHILNDVAGRAAKIAILHHFTLILVDHPRVLTSFAPDLEQADPLHRTYSRAIGVTTVDVTDELVQEVQTLTPGSDAQVQDTDNTKG</sequence>
<protein>
    <submittedName>
        <fullName evidence="2">Uncharacterized protein</fullName>
    </submittedName>
</protein>
<name>A0A1I3DLK6_SELRU</name>